<reference evidence="2 3" key="1">
    <citation type="submission" date="2023-03" db="EMBL/GenBank/DDBJ databases">
        <title>High recombination rates correlate with genetic variation in Cardiocondyla obscurior ants.</title>
        <authorList>
            <person name="Errbii M."/>
        </authorList>
    </citation>
    <scope>NUCLEOTIDE SEQUENCE [LARGE SCALE GENOMIC DNA]</scope>
    <source>
        <strain evidence="2">Alpha-2009</strain>
        <tissue evidence="2">Whole body</tissue>
    </source>
</reference>
<feature type="region of interest" description="Disordered" evidence="1">
    <location>
        <begin position="1"/>
        <end position="33"/>
    </location>
</feature>
<dbReference type="Proteomes" id="UP001430953">
    <property type="component" value="Unassembled WGS sequence"/>
</dbReference>
<dbReference type="EMBL" id="JADYXP020000013">
    <property type="protein sequence ID" value="KAL0111183.1"/>
    <property type="molecule type" value="Genomic_DNA"/>
</dbReference>
<name>A0AAW2F6T0_9HYME</name>
<proteinExistence type="predicted"/>
<comment type="caution">
    <text evidence="2">The sequence shown here is derived from an EMBL/GenBank/DDBJ whole genome shotgun (WGS) entry which is preliminary data.</text>
</comment>
<evidence type="ECO:0000313" key="2">
    <source>
        <dbReference type="EMBL" id="KAL0111183.1"/>
    </source>
</evidence>
<sequence length="75" mass="8063">MRGSRERRCHDRVPADADVDADADADADADVGAAREATSARHVRSLVHESLISPAPLIAETFSEPLVKKERLGAI</sequence>
<accession>A0AAW2F6T0</accession>
<protein>
    <submittedName>
        <fullName evidence="2">Uncharacterized protein</fullName>
    </submittedName>
</protein>
<gene>
    <name evidence="2" type="ORF">PUN28_012825</name>
</gene>
<feature type="compositionally biased region" description="Acidic residues" evidence="1">
    <location>
        <begin position="17"/>
        <end position="29"/>
    </location>
</feature>
<evidence type="ECO:0000256" key="1">
    <source>
        <dbReference type="SAM" id="MobiDB-lite"/>
    </source>
</evidence>
<evidence type="ECO:0000313" key="3">
    <source>
        <dbReference type="Proteomes" id="UP001430953"/>
    </source>
</evidence>
<dbReference type="AlphaFoldDB" id="A0AAW2F6T0"/>
<keyword evidence="3" id="KW-1185">Reference proteome</keyword>
<feature type="compositionally biased region" description="Basic and acidic residues" evidence="1">
    <location>
        <begin position="1"/>
        <end position="15"/>
    </location>
</feature>
<organism evidence="2 3">
    <name type="scientific">Cardiocondyla obscurior</name>
    <dbReference type="NCBI Taxonomy" id="286306"/>
    <lineage>
        <taxon>Eukaryota</taxon>
        <taxon>Metazoa</taxon>
        <taxon>Ecdysozoa</taxon>
        <taxon>Arthropoda</taxon>
        <taxon>Hexapoda</taxon>
        <taxon>Insecta</taxon>
        <taxon>Pterygota</taxon>
        <taxon>Neoptera</taxon>
        <taxon>Endopterygota</taxon>
        <taxon>Hymenoptera</taxon>
        <taxon>Apocrita</taxon>
        <taxon>Aculeata</taxon>
        <taxon>Formicoidea</taxon>
        <taxon>Formicidae</taxon>
        <taxon>Myrmicinae</taxon>
        <taxon>Cardiocondyla</taxon>
    </lineage>
</organism>